<organism evidence="1 2">
    <name type="scientific">Neotoma lepida</name>
    <name type="common">Desert woodrat</name>
    <dbReference type="NCBI Taxonomy" id="56216"/>
    <lineage>
        <taxon>Eukaryota</taxon>
        <taxon>Metazoa</taxon>
        <taxon>Chordata</taxon>
        <taxon>Craniata</taxon>
        <taxon>Vertebrata</taxon>
        <taxon>Euteleostomi</taxon>
        <taxon>Mammalia</taxon>
        <taxon>Eutheria</taxon>
        <taxon>Euarchontoglires</taxon>
        <taxon>Glires</taxon>
        <taxon>Rodentia</taxon>
        <taxon>Myomorpha</taxon>
        <taxon>Muroidea</taxon>
        <taxon>Cricetidae</taxon>
        <taxon>Neotominae</taxon>
        <taxon>Neotoma</taxon>
    </lineage>
</organism>
<gene>
    <name evidence="1" type="ORF">A6R68_09685</name>
</gene>
<evidence type="ECO:0000313" key="1">
    <source>
        <dbReference type="EMBL" id="OBS59189.1"/>
    </source>
</evidence>
<dbReference type="EMBL" id="LZPO01108488">
    <property type="protein sequence ID" value="OBS59189.1"/>
    <property type="molecule type" value="Genomic_DNA"/>
</dbReference>
<evidence type="ECO:0000313" key="2">
    <source>
        <dbReference type="Proteomes" id="UP000092124"/>
    </source>
</evidence>
<accession>A0A1A6G012</accession>
<protein>
    <submittedName>
        <fullName evidence="1">Uncharacterized protein</fullName>
    </submittedName>
</protein>
<proteinExistence type="predicted"/>
<dbReference type="AlphaFoldDB" id="A0A1A6G012"/>
<comment type="caution">
    <text evidence="1">The sequence shown here is derived from an EMBL/GenBank/DDBJ whole genome shotgun (WGS) entry which is preliminary data.</text>
</comment>
<reference evidence="1 2" key="1">
    <citation type="submission" date="2016-06" db="EMBL/GenBank/DDBJ databases">
        <title>The Draft Genome Sequence and Annotation of the Desert Woodrat Neotoma lepida.</title>
        <authorList>
            <person name="Campbell M."/>
            <person name="Oakeson K.F."/>
            <person name="Yandell M."/>
            <person name="Halpert J.R."/>
            <person name="Dearing D."/>
        </authorList>
    </citation>
    <scope>NUCLEOTIDE SEQUENCE [LARGE SCALE GENOMIC DNA]</scope>
    <source>
        <strain evidence="1">417</strain>
        <tissue evidence="1">Liver</tissue>
    </source>
</reference>
<name>A0A1A6G012_NEOLE</name>
<keyword evidence="2" id="KW-1185">Reference proteome</keyword>
<sequence length="35" mass="3950">MDYARSCSSSMSSLTVSQMMKMQKAGLRPRSFMSK</sequence>
<dbReference type="Proteomes" id="UP000092124">
    <property type="component" value="Unassembled WGS sequence"/>
</dbReference>